<evidence type="ECO:0000313" key="2">
    <source>
        <dbReference type="Proteomes" id="UP000196125"/>
    </source>
</evidence>
<organism evidence="1 2">
    <name type="scientific">Vibrio mangrovi</name>
    <dbReference type="NCBI Taxonomy" id="474394"/>
    <lineage>
        <taxon>Bacteria</taxon>
        <taxon>Pseudomonadati</taxon>
        <taxon>Pseudomonadota</taxon>
        <taxon>Gammaproteobacteria</taxon>
        <taxon>Vibrionales</taxon>
        <taxon>Vibrionaceae</taxon>
        <taxon>Vibrio</taxon>
    </lineage>
</organism>
<reference evidence="1 2" key="1">
    <citation type="submission" date="2017-05" db="EMBL/GenBank/DDBJ databases">
        <authorList>
            <person name="Song R."/>
            <person name="Chenine A.L."/>
            <person name="Ruprecht R.M."/>
        </authorList>
    </citation>
    <scope>NUCLEOTIDE SEQUENCE [LARGE SCALE GENOMIC DNA]</scope>
    <source>
        <strain evidence="1 2">CECT 7927</strain>
    </source>
</reference>
<proteinExistence type="predicted"/>
<sequence length="65" mass="7364">MSLSEIIVPQISVVPTEDQRQDKLRKAYIASRKACSLTDIELNRSRVLVIDEHGRVVKCAFAVEH</sequence>
<evidence type="ECO:0000313" key="1">
    <source>
        <dbReference type="EMBL" id="SMS00869.1"/>
    </source>
</evidence>
<accession>A0A1Y6IT69</accession>
<dbReference type="EMBL" id="FXXI01000003">
    <property type="protein sequence ID" value="SMS00869.1"/>
    <property type="molecule type" value="Genomic_DNA"/>
</dbReference>
<gene>
    <name evidence="1" type="ORF">VIM7927_02140</name>
</gene>
<protein>
    <submittedName>
        <fullName evidence="1">Uncharacterized protein</fullName>
    </submittedName>
</protein>
<name>A0A1Y6IT69_9VIBR</name>
<dbReference type="AlphaFoldDB" id="A0A1Y6IT69"/>
<dbReference type="Proteomes" id="UP000196125">
    <property type="component" value="Unassembled WGS sequence"/>
</dbReference>